<dbReference type="EMBL" id="AYSO01000005">
    <property type="protein sequence ID" value="KIE48510.1"/>
    <property type="molecule type" value="Genomic_DNA"/>
</dbReference>
<organism evidence="10 11">
    <name type="scientific">Clostridium argentinense CDC 2741</name>
    <dbReference type="NCBI Taxonomy" id="1418104"/>
    <lineage>
        <taxon>Bacteria</taxon>
        <taxon>Bacillati</taxon>
        <taxon>Bacillota</taxon>
        <taxon>Clostridia</taxon>
        <taxon>Eubacteriales</taxon>
        <taxon>Clostridiaceae</taxon>
        <taxon>Clostridium</taxon>
    </lineage>
</organism>
<keyword evidence="8" id="KW-0812">Transmembrane</keyword>
<keyword evidence="5 7" id="KW-0443">Lipid metabolism</keyword>
<keyword evidence="7" id="KW-1208">Phospholipid metabolism</keyword>
<dbReference type="RefSeq" id="WP_242859761.1">
    <property type="nucleotide sequence ID" value="NZ_AYSO01000005.1"/>
</dbReference>
<accession>A0A0C1UMR5</accession>
<keyword evidence="7" id="KW-0594">Phospholipid biosynthesis</keyword>
<evidence type="ECO:0000259" key="9">
    <source>
        <dbReference type="SMART" id="SM00563"/>
    </source>
</evidence>
<dbReference type="PANTHER" id="PTHR10434">
    <property type="entry name" value="1-ACYL-SN-GLYCEROL-3-PHOSPHATE ACYLTRANSFERASE"/>
    <property type="match status" value="1"/>
</dbReference>
<keyword evidence="3 7" id="KW-0444">Lipid biosynthesis</keyword>
<reference evidence="10 11" key="1">
    <citation type="journal article" date="2015" name="Infect. Genet. Evol.">
        <title>Genomic sequences of six botulinum neurotoxin-producing strains representing three clostridial species illustrate the mobility and diversity of botulinum neurotoxin genes.</title>
        <authorList>
            <person name="Smith T.J."/>
            <person name="Hill K.K."/>
            <person name="Xie G."/>
            <person name="Foley B.T."/>
            <person name="Williamson C.H."/>
            <person name="Foster J.T."/>
            <person name="Johnson S.L."/>
            <person name="Chertkov O."/>
            <person name="Teshima H."/>
            <person name="Gibbons H.S."/>
            <person name="Johnsky L.A."/>
            <person name="Karavis M.A."/>
            <person name="Smith L.A."/>
        </authorList>
    </citation>
    <scope>NUCLEOTIDE SEQUENCE [LARGE SCALE GENOMIC DNA]</scope>
    <source>
        <strain evidence="10 11">CDC 2741</strain>
    </source>
</reference>
<comment type="pathway">
    <text evidence="1">Lipid metabolism.</text>
</comment>
<evidence type="ECO:0000313" key="11">
    <source>
        <dbReference type="Proteomes" id="UP000031366"/>
    </source>
</evidence>
<keyword evidence="8" id="KW-1133">Transmembrane helix</keyword>
<evidence type="ECO:0000256" key="5">
    <source>
        <dbReference type="ARBA" id="ARBA00023098"/>
    </source>
</evidence>
<dbReference type="GO" id="GO:0016020">
    <property type="term" value="C:membrane"/>
    <property type="evidence" value="ECO:0007669"/>
    <property type="project" value="InterPro"/>
</dbReference>
<dbReference type="InterPro" id="IPR004552">
    <property type="entry name" value="AGP_acyltrans"/>
</dbReference>
<dbReference type="CDD" id="cd07989">
    <property type="entry name" value="LPLAT_AGPAT-like"/>
    <property type="match status" value="1"/>
</dbReference>
<name>A0A0C1UMR5_9CLOT</name>
<protein>
    <recommendedName>
        <fullName evidence="7">1-acyl-sn-glycerol-3-phosphate acyltransferase</fullName>
        <ecNumber evidence="7">2.3.1.51</ecNumber>
    </recommendedName>
</protein>
<gene>
    <name evidence="10" type="ORF">U732_4299</name>
</gene>
<dbReference type="PANTHER" id="PTHR10434:SF64">
    <property type="entry name" value="1-ACYL-SN-GLYCEROL-3-PHOSPHATE ACYLTRANSFERASE-RELATED"/>
    <property type="match status" value="1"/>
</dbReference>
<evidence type="ECO:0000256" key="4">
    <source>
        <dbReference type="ARBA" id="ARBA00022679"/>
    </source>
</evidence>
<dbReference type="Pfam" id="PF01553">
    <property type="entry name" value="Acyltransferase"/>
    <property type="match status" value="1"/>
</dbReference>
<dbReference type="NCBIfam" id="TIGR00530">
    <property type="entry name" value="AGP_acyltrn"/>
    <property type="match status" value="1"/>
</dbReference>
<sequence>MDNIIDIIVMIKHEDGDKMRKFFFVAKSAIYIFFTMFLRPKFERIKKKSREESEKFIYNHAKKWARFTMKASKLKVKVIGKDNLLDETCLYVANHQSIVDIPLVIDCIDRPLGAVGKKELENVPLVSYWAKNIRCVFLDRDNPREGLKAILEATENLKDGHSMLIFPEGTRSRDGKLNEFKKGSLKLATRANVPIVPITIDGTYKVLEGSKKAKKGDLDCKIVIHKPIYPKELSKEDQSNLAQICKDIVENGFNM</sequence>
<comment type="caution">
    <text evidence="10">The sequence shown here is derived from an EMBL/GenBank/DDBJ whole genome shotgun (WGS) entry which is preliminary data.</text>
</comment>
<feature type="domain" description="Phospholipid/glycerol acyltransferase" evidence="9">
    <location>
        <begin position="89"/>
        <end position="203"/>
    </location>
</feature>
<dbReference type="STRING" id="29341.RSJ17_09605"/>
<dbReference type="GO" id="GO:0006654">
    <property type="term" value="P:phosphatidic acid biosynthetic process"/>
    <property type="evidence" value="ECO:0007669"/>
    <property type="project" value="TreeGrafter"/>
</dbReference>
<comment type="similarity">
    <text evidence="2 7">Belongs to the 1-acyl-sn-glycerol-3-phosphate acyltransferase family.</text>
</comment>
<dbReference type="Proteomes" id="UP000031366">
    <property type="component" value="Unassembled WGS sequence"/>
</dbReference>
<proteinExistence type="inferred from homology"/>
<evidence type="ECO:0000313" key="10">
    <source>
        <dbReference type="EMBL" id="KIE48510.1"/>
    </source>
</evidence>
<keyword evidence="6 7" id="KW-0012">Acyltransferase</keyword>
<evidence type="ECO:0000256" key="8">
    <source>
        <dbReference type="SAM" id="Phobius"/>
    </source>
</evidence>
<evidence type="ECO:0000256" key="6">
    <source>
        <dbReference type="ARBA" id="ARBA00023315"/>
    </source>
</evidence>
<comment type="catalytic activity">
    <reaction evidence="7">
        <text>a 1-acyl-sn-glycero-3-phosphate + an acyl-CoA = a 1,2-diacyl-sn-glycero-3-phosphate + CoA</text>
        <dbReference type="Rhea" id="RHEA:19709"/>
        <dbReference type="ChEBI" id="CHEBI:57287"/>
        <dbReference type="ChEBI" id="CHEBI:57970"/>
        <dbReference type="ChEBI" id="CHEBI:58342"/>
        <dbReference type="ChEBI" id="CHEBI:58608"/>
        <dbReference type="EC" id="2.3.1.51"/>
    </reaction>
</comment>
<evidence type="ECO:0000256" key="2">
    <source>
        <dbReference type="ARBA" id="ARBA00008655"/>
    </source>
</evidence>
<dbReference type="EC" id="2.3.1.51" evidence="7"/>
<dbReference type="GO" id="GO:0003841">
    <property type="term" value="F:1-acylglycerol-3-phosphate O-acyltransferase activity"/>
    <property type="evidence" value="ECO:0007669"/>
    <property type="project" value="UniProtKB-UniRule"/>
</dbReference>
<dbReference type="SUPFAM" id="SSF69593">
    <property type="entry name" value="Glycerol-3-phosphate (1)-acyltransferase"/>
    <property type="match status" value="1"/>
</dbReference>
<evidence type="ECO:0000256" key="1">
    <source>
        <dbReference type="ARBA" id="ARBA00005189"/>
    </source>
</evidence>
<keyword evidence="8" id="KW-0472">Membrane</keyword>
<comment type="domain">
    <text evidence="7">The HXXXXD motif is essential for acyltransferase activity and may constitute the binding site for the phosphate moiety of the glycerol-3-phosphate.</text>
</comment>
<keyword evidence="11" id="KW-1185">Reference proteome</keyword>
<dbReference type="SMART" id="SM00563">
    <property type="entry name" value="PlsC"/>
    <property type="match status" value="1"/>
</dbReference>
<dbReference type="AlphaFoldDB" id="A0A0C1UMR5"/>
<feature type="transmembrane region" description="Helical" evidence="8">
    <location>
        <begin position="22"/>
        <end position="40"/>
    </location>
</feature>
<evidence type="ECO:0000256" key="3">
    <source>
        <dbReference type="ARBA" id="ARBA00022516"/>
    </source>
</evidence>
<keyword evidence="4 7" id="KW-0808">Transferase</keyword>
<evidence type="ECO:0000256" key="7">
    <source>
        <dbReference type="RuleBase" id="RU361267"/>
    </source>
</evidence>
<dbReference type="InterPro" id="IPR002123">
    <property type="entry name" value="Plipid/glycerol_acylTrfase"/>
</dbReference>